<accession>A0ABY1QXU0</accession>
<keyword evidence="3" id="KW-1185">Reference proteome</keyword>
<comment type="caution">
    <text evidence="2">The sequence shown here is derived from an EMBL/GenBank/DDBJ whole genome shotgun (WGS) entry which is preliminary data.</text>
</comment>
<organism evidence="2 3">
    <name type="scientific">Noviherbaspirillum suwonense</name>
    <dbReference type="NCBI Taxonomy" id="1224511"/>
    <lineage>
        <taxon>Bacteria</taxon>
        <taxon>Pseudomonadati</taxon>
        <taxon>Pseudomonadota</taxon>
        <taxon>Betaproteobacteria</taxon>
        <taxon>Burkholderiales</taxon>
        <taxon>Oxalobacteraceae</taxon>
        <taxon>Noviherbaspirillum</taxon>
    </lineage>
</organism>
<reference evidence="2 3" key="1">
    <citation type="submission" date="2017-05" db="EMBL/GenBank/DDBJ databases">
        <authorList>
            <person name="Varghese N."/>
            <person name="Submissions S."/>
        </authorList>
    </citation>
    <scope>NUCLEOTIDE SEQUENCE [LARGE SCALE GENOMIC DNA]</scope>
    <source>
        <strain evidence="2 3">DSM 26001</strain>
    </source>
</reference>
<dbReference type="PIRSF" id="PIRSF029681">
    <property type="entry name" value="PagL"/>
    <property type="match status" value="1"/>
</dbReference>
<dbReference type="SUPFAM" id="SSF56925">
    <property type="entry name" value="OMPA-like"/>
    <property type="match status" value="1"/>
</dbReference>
<sequence>MARAGMQWKWDSKWWQSNGTHITGYWDVTFAYWRLERYQNMNRNKHIADVGFTPVFRWQSDKFTGWYGEAGIGAHLLSEVYDNAGRRLSTVFQFGDHIGIGYVFGNGTDLGLLYQHFSNGSIKKPNNGVNFTMVRFTYPF</sequence>
<dbReference type="Proteomes" id="UP001158049">
    <property type="component" value="Unassembled WGS sequence"/>
</dbReference>
<dbReference type="Pfam" id="PF09411">
    <property type="entry name" value="PagL"/>
    <property type="match status" value="1"/>
</dbReference>
<name>A0ABY1QXU0_9BURK</name>
<gene>
    <name evidence="2" type="ORF">SAMN06295970_1496</name>
</gene>
<evidence type="ECO:0000313" key="3">
    <source>
        <dbReference type="Proteomes" id="UP001158049"/>
    </source>
</evidence>
<proteinExistence type="predicted"/>
<dbReference type="EMBL" id="FXUL01000049">
    <property type="protein sequence ID" value="SMP81845.1"/>
    <property type="molecule type" value="Genomic_DNA"/>
</dbReference>
<evidence type="ECO:0000313" key="2">
    <source>
        <dbReference type="EMBL" id="SMP81845.1"/>
    </source>
</evidence>
<dbReference type="InterPro" id="IPR018550">
    <property type="entry name" value="Lipid-A_deacylase-rel"/>
</dbReference>
<protein>
    <submittedName>
        <fullName evidence="2">Lipid A 3-O-deacylase (PagL)</fullName>
    </submittedName>
</protein>
<evidence type="ECO:0000256" key="1">
    <source>
        <dbReference type="ARBA" id="ARBA00004442"/>
    </source>
</evidence>
<dbReference type="Gene3D" id="2.40.160.20">
    <property type="match status" value="1"/>
</dbReference>
<dbReference type="InterPro" id="IPR011250">
    <property type="entry name" value="OMP/PagP_B-barrel"/>
</dbReference>
<comment type="subcellular location">
    <subcellularLocation>
        <location evidence="1">Cell outer membrane</location>
    </subcellularLocation>
</comment>